<dbReference type="Proteomes" id="UP000517759">
    <property type="component" value="Unassembled WGS sequence"/>
</dbReference>
<proteinExistence type="predicted"/>
<evidence type="ECO:0000313" key="3">
    <source>
        <dbReference type="Proteomes" id="UP000517759"/>
    </source>
</evidence>
<comment type="caution">
    <text evidence="2">The sequence shown here is derived from an EMBL/GenBank/DDBJ whole genome shotgun (WGS) entry which is preliminary data.</text>
</comment>
<dbReference type="InterPro" id="IPR005490">
    <property type="entry name" value="LD_TPept_cat_dom"/>
</dbReference>
<keyword evidence="2" id="KW-0378">Hydrolase</keyword>
<dbReference type="CDD" id="cd16913">
    <property type="entry name" value="YkuD_like"/>
    <property type="match status" value="1"/>
</dbReference>
<dbReference type="AlphaFoldDB" id="A0A7W6AQL0"/>
<dbReference type="EC" id="3.4.13.22" evidence="2"/>
<dbReference type="PANTHER" id="PTHR38589">
    <property type="entry name" value="BLR0621 PROTEIN"/>
    <property type="match status" value="1"/>
</dbReference>
<protein>
    <submittedName>
        <fullName evidence="2">D-alanyl-D-alanine dipeptidase</fullName>
        <ecNumber evidence="2">3.4.13.22</ecNumber>
    </submittedName>
</protein>
<dbReference type="PANTHER" id="PTHR38589:SF1">
    <property type="entry name" value="BLR0621 PROTEIN"/>
    <property type="match status" value="1"/>
</dbReference>
<dbReference type="GO" id="GO:0016740">
    <property type="term" value="F:transferase activity"/>
    <property type="evidence" value="ECO:0007669"/>
    <property type="project" value="InterPro"/>
</dbReference>
<dbReference type="EMBL" id="JACIDN010000012">
    <property type="protein sequence ID" value="MBB3905430.1"/>
    <property type="molecule type" value="Genomic_DNA"/>
</dbReference>
<name>A0A7W6AQL0_9HYPH</name>
<dbReference type="RefSeq" id="WP_183513048.1">
    <property type="nucleotide sequence ID" value="NZ_BSPG01000016.1"/>
</dbReference>
<evidence type="ECO:0000313" key="2">
    <source>
        <dbReference type="EMBL" id="MBB3905430.1"/>
    </source>
</evidence>
<accession>A0A7W6AQL0</accession>
<dbReference type="GO" id="GO:0160237">
    <property type="term" value="F:D-Ala-D-Ala dipeptidase activity"/>
    <property type="evidence" value="ECO:0007669"/>
    <property type="project" value="UniProtKB-EC"/>
</dbReference>
<reference evidence="2 3" key="1">
    <citation type="submission" date="2020-08" db="EMBL/GenBank/DDBJ databases">
        <title>Genomic Encyclopedia of Type Strains, Phase IV (KMG-IV): sequencing the most valuable type-strain genomes for metagenomic binning, comparative biology and taxonomic classification.</title>
        <authorList>
            <person name="Goeker M."/>
        </authorList>
    </citation>
    <scope>NUCLEOTIDE SEQUENCE [LARGE SCALE GENOMIC DNA]</scope>
    <source>
        <strain evidence="2 3">DSM 24105</strain>
    </source>
</reference>
<gene>
    <name evidence="2" type="ORF">GGR33_004968</name>
</gene>
<sequence>MPASSRRSGHLRVEPSPVLVAAMTRIVSACLALIVSADARASEGTCPALLANARNLVIVTAETMDTTRAWLRVFERIASSGAWQPVGGAESAVVGTKGLAWGYPFRGLAQAGEPVKAEGDRRTPAGIYRVGSSFGFAPSARPGHLVLRPGRSICVDDPTSPAYNSIVFPGPGATPRGEDMGAEPLYRRGLVVDYPSDAGRRGGSCIFLHVWRGPASGTAGCVALPEARVAALQELSGRGDVAIAILPRHAVARFEGCLPGGVR</sequence>
<keyword evidence="2" id="KW-0224">Dipeptidase</keyword>
<feature type="domain" description="L,D-TPase catalytic" evidence="1">
    <location>
        <begin position="116"/>
        <end position="240"/>
    </location>
</feature>
<evidence type="ECO:0000259" key="1">
    <source>
        <dbReference type="Pfam" id="PF03734"/>
    </source>
</evidence>
<keyword evidence="2" id="KW-0645">Protease</keyword>
<dbReference type="Pfam" id="PF03734">
    <property type="entry name" value="YkuD"/>
    <property type="match status" value="1"/>
</dbReference>
<organism evidence="2 3">
    <name type="scientific">Methylobacterium brachythecii</name>
    <dbReference type="NCBI Taxonomy" id="1176177"/>
    <lineage>
        <taxon>Bacteria</taxon>
        <taxon>Pseudomonadati</taxon>
        <taxon>Pseudomonadota</taxon>
        <taxon>Alphaproteobacteria</taxon>
        <taxon>Hyphomicrobiales</taxon>
        <taxon>Methylobacteriaceae</taxon>
        <taxon>Methylobacterium</taxon>
    </lineage>
</organism>